<evidence type="ECO:0000313" key="6">
    <source>
        <dbReference type="Proteomes" id="UP000216446"/>
    </source>
</evidence>
<dbReference type="Pfam" id="PF00766">
    <property type="entry name" value="ETF_alpha"/>
    <property type="match status" value="1"/>
</dbReference>
<dbReference type="OrthoDB" id="9770286at2"/>
<dbReference type="SUPFAM" id="SSF52402">
    <property type="entry name" value="Adenine nucleotide alpha hydrolases-like"/>
    <property type="match status" value="1"/>
</dbReference>
<feature type="binding site" evidence="3">
    <location>
        <begin position="256"/>
        <end position="260"/>
    </location>
    <ligand>
        <name>FAD</name>
        <dbReference type="ChEBI" id="CHEBI:57692"/>
    </ligand>
</feature>
<feature type="binding site" evidence="3">
    <location>
        <position position="217"/>
    </location>
    <ligand>
        <name>FAD</name>
        <dbReference type="ChEBI" id="CHEBI:57692"/>
    </ligand>
</feature>
<dbReference type="SMART" id="SM00893">
    <property type="entry name" value="ETF"/>
    <property type="match status" value="1"/>
</dbReference>
<keyword evidence="6" id="KW-1185">Reference proteome</keyword>
<name>A0A259U3M7_9BACT</name>
<dbReference type="Proteomes" id="UP000216446">
    <property type="component" value="Unassembled WGS sequence"/>
</dbReference>
<keyword evidence="2" id="KW-0249">Electron transport</keyword>
<feature type="binding site" evidence="3">
    <location>
        <begin position="273"/>
        <end position="280"/>
    </location>
    <ligand>
        <name>FAD</name>
        <dbReference type="ChEBI" id="CHEBI:57692"/>
    </ligand>
</feature>
<evidence type="ECO:0000313" key="5">
    <source>
        <dbReference type="EMBL" id="OZC04457.1"/>
    </source>
</evidence>
<dbReference type="RefSeq" id="WP_094550943.1">
    <property type="nucleotide sequence ID" value="NZ_MQWB01000001.1"/>
</dbReference>
<dbReference type="AlphaFoldDB" id="A0A259U3M7"/>
<keyword evidence="2" id="KW-0813">Transport</keyword>
<accession>A0A259U3M7</accession>
<dbReference type="PANTHER" id="PTHR43153:SF1">
    <property type="entry name" value="ELECTRON TRANSFER FLAVOPROTEIN SUBUNIT ALPHA, MITOCHONDRIAL"/>
    <property type="match status" value="1"/>
</dbReference>
<organism evidence="5 6">
    <name type="scientific">Rubricoccus marinus</name>
    <dbReference type="NCBI Taxonomy" id="716817"/>
    <lineage>
        <taxon>Bacteria</taxon>
        <taxon>Pseudomonadati</taxon>
        <taxon>Rhodothermota</taxon>
        <taxon>Rhodothermia</taxon>
        <taxon>Rhodothermales</taxon>
        <taxon>Rubricoccaceae</taxon>
        <taxon>Rubricoccus</taxon>
    </lineage>
</organism>
<dbReference type="EMBL" id="MQWB01000001">
    <property type="protein sequence ID" value="OZC04457.1"/>
    <property type="molecule type" value="Genomic_DNA"/>
</dbReference>
<keyword evidence="3" id="KW-0274">FAD</keyword>
<dbReference type="PANTHER" id="PTHR43153">
    <property type="entry name" value="ELECTRON TRANSFER FLAVOPROTEIN ALPHA"/>
    <property type="match status" value="1"/>
</dbReference>
<gene>
    <name evidence="5" type="ORF">BSZ36_16600</name>
</gene>
<dbReference type="InterPro" id="IPR029035">
    <property type="entry name" value="DHS-like_NAD/FAD-binding_dom"/>
</dbReference>
<dbReference type="InParanoid" id="A0A259U3M7"/>
<comment type="cofactor">
    <cofactor evidence="3">
        <name>FAD</name>
        <dbReference type="ChEBI" id="CHEBI:57692"/>
    </cofactor>
    <text evidence="3">Binds 1 FAD per dimer.</text>
</comment>
<dbReference type="GO" id="GO:0033539">
    <property type="term" value="P:fatty acid beta-oxidation using acyl-CoA dehydrogenase"/>
    <property type="evidence" value="ECO:0007669"/>
    <property type="project" value="TreeGrafter"/>
</dbReference>
<feature type="binding site" evidence="3">
    <location>
        <begin position="242"/>
        <end position="243"/>
    </location>
    <ligand>
        <name>FAD</name>
        <dbReference type="ChEBI" id="CHEBI:57692"/>
    </ligand>
</feature>
<dbReference type="InterPro" id="IPR014730">
    <property type="entry name" value="ETF_a/b_N"/>
</dbReference>
<sequence length="329" mass="33168">MPTILTHVPVSGGTPNRTALEALTRARQIATENGWTCAASVVAPEASGVAESLGAYGAETVYAVSDAAFEQPLNAPVVDALEQVIREAEPEIVVFPSTEGVKDVIGALAQRLGAPALPDVSAFSATASGVSATRPVMAAKFRADVEAEAPEGAPVLVSVRAGSYTAEEASGAGAPEVIDIALATDASSLKQTLREVVSAAGGGVDLSDATVVVAAGRGVRDEAGRDLVQQLADVTGAAIGASRAVVEMGLFPPEAQIGQTGKVVAPDLYFAVGISGAIQHVAGMTGSRTIVAINKDADAPIFDVATYGIVGDLHAVLPPLIEALRDAKA</sequence>
<feature type="binding site" evidence="3">
    <location>
        <position position="294"/>
    </location>
    <ligand>
        <name>FAD</name>
        <dbReference type="ChEBI" id="CHEBI:57692"/>
    </ligand>
</feature>
<dbReference type="FunCoup" id="A0A259U3M7">
    <property type="interactions" value="405"/>
</dbReference>
<dbReference type="InterPro" id="IPR014731">
    <property type="entry name" value="ETF_asu_C"/>
</dbReference>
<dbReference type="InterPro" id="IPR014729">
    <property type="entry name" value="Rossmann-like_a/b/a_fold"/>
</dbReference>
<feature type="domain" description="Electron transfer flavoprotein alpha/beta-subunit N-terminal" evidence="4">
    <location>
        <begin position="4"/>
        <end position="193"/>
    </location>
</feature>
<comment type="similarity">
    <text evidence="1">Belongs to the ETF alpha-subunit/FixB family.</text>
</comment>
<evidence type="ECO:0000256" key="2">
    <source>
        <dbReference type="ARBA" id="ARBA00022982"/>
    </source>
</evidence>
<reference evidence="5 6" key="1">
    <citation type="submission" date="2016-11" db="EMBL/GenBank/DDBJ databases">
        <title>Study of marine rhodopsin-containing bacteria.</title>
        <authorList>
            <person name="Yoshizawa S."/>
            <person name="Kumagai Y."/>
            <person name="Kogure K."/>
        </authorList>
    </citation>
    <scope>NUCLEOTIDE SEQUENCE [LARGE SCALE GENOMIC DNA]</scope>
    <source>
        <strain evidence="5 6">SG-29</strain>
    </source>
</reference>
<dbReference type="Gene3D" id="3.40.50.620">
    <property type="entry name" value="HUPs"/>
    <property type="match status" value="1"/>
</dbReference>
<dbReference type="PIRSF" id="PIRSF000089">
    <property type="entry name" value="Electra_flavoP_a"/>
    <property type="match status" value="1"/>
</dbReference>
<comment type="caution">
    <text evidence="5">The sequence shown here is derived from an EMBL/GenBank/DDBJ whole genome shotgun (WGS) entry which is preliminary data.</text>
</comment>
<dbReference type="InterPro" id="IPR001308">
    <property type="entry name" value="ETF_a/FixB"/>
</dbReference>
<proteinExistence type="inferred from homology"/>
<dbReference type="GO" id="GO:0009055">
    <property type="term" value="F:electron transfer activity"/>
    <property type="evidence" value="ECO:0007669"/>
    <property type="project" value="InterPro"/>
</dbReference>
<evidence type="ECO:0000256" key="1">
    <source>
        <dbReference type="ARBA" id="ARBA00005817"/>
    </source>
</evidence>
<dbReference type="SUPFAM" id="SSF52467">
    <property type="entry name" value="DHS-like NAD/FAD-binding domain"/>
    <property type="match status" value="1"/>
</dbReference>
<protein>
    <submittedName>
        <fullName evidence="5">Electron transfer flavoprotein subunit alpha</fullName>
    </submittedName>
</protein>
<dbReference type="Gene3D" id="3.40.50.1220">
    <property type="entry name" value="TPP-binding domain"/>
    <property type="match status" value="1"/>
</dbReference>
<evidence type="ECO:0000259" key="4">
    <source>
        <dbReference type="SMART" id="SM00893"/>
    </source>
</evidence>
<keyword evidence="3" id="KW-0285">Flavoprotein</keyword>
<evidence type="ECO:0000256" key="3">
    <source>
        <dbReference type="PIRSR" id="PIRSR000089-1"/>
    </source>
</evidence>
<dbReference type="GO" id="GO:0050660">
    <property type="term" value="F:flavin adenine dinucleotide binding"/>
    <property type="evidence" value="ECO:0007669"/>
    <property type="project" value="InterPro"/>
</dbReference>
<dbReference type="Pfam" id="PF01012">
    <property type="entry name" value="ETF"/>
    <property type="match status" value="1"/>
</dbReference>